<evidence type="ECO:0000313" key="3">
    <source>
        <dbReference type="Proteomes" id="UP000314294"/>
    </source>
</evidence>
<name>A0A4Z2HWK3_9TELE</name>
<feature type="region of interest" description="Disordered" evidence="1">
    <location>
        <begin position="1"/>
        <end position="23"/>
    </location>
</feature>
<reference evidence="2 3" key="1">
    <citation type="submission" date="2019-03" db="EMBL/GenBank/DDBJ databases">
        <title>First draft genome of Liparis tanakae, snailfish: a comprehensive survey of snailfish specific genes.</title>
        <authorList>
            <person name="Kim W."/>
            <person name="Song I."/>
            <person name="Jeong J.-H."/>
            <person name="Kim D."/>
            <person name="Kim S."/>
            <person name="Ryu S."/>
            <person name="Song J.Y."/>
            <person name="Lee S.K."/>
        </authorList>
    </citation>
    <scope>NUCLEOTIDE SEQUENCE [LARGE SCALE GENOMIC DNA]</scope>
    <source>
        <tissue evidence="2">Muscle</tissue>
    </source>
</reference>
<protein>
    <submittedName>
        <fullName evidence="2">Uncharacterized protein</fullName>
    </submittedName>
</protein>
<keyword evidence="3" id="KW-1185">Reference proteome</keyword>
<organism evidence="2 3">
    <name type="scientific">Liparis tanakae</name>
    <name type="common">Tanaka's snailfish</name>
    <dbReference type="NCBI Taxonomy" id="230148"/>
    <lineage>
        <taxon>Eukaryota</taxon>
        <taxon>Metazoa</taxon>
        <taxon>Chordata</taxon>
        <taxon>Craniata</taxon>
        <taxon>Vertebrata</taxon>
        <taxon>Euteleostomi</taxon>
        <taxon>Actinopterygii</taxon>
        <taxon>Neopterygii</taxon>
        <taxon>Teleostei</taxon>
        <taxon>Neoteleostei</taxon>
        <taxon>Acanthomorphata</taxon>
        <taxon>Eupercaria</taxon>
        <taxon>Perciformes</taxon>
        <taxon>Cottioidei</taxon>
        <taxon>Cottales</taxon>
        <taxon>Liparidae</taxon>
        <taxon>Liparis</taxon>
    </lineage>
</organism>
<comment type="caution">
    <text evidence="2">The sequence shown here is derived from an EMBL/GenBank/DDBJ whole genome shotgun (WGS) entry which is preliminary data.</text>
</comment>
<gene>
    <name evidence="2" type="ORF">EYF80_019843</name>
</gene>
<proteinExistence type="predicted"/>
<dbReference type="Proteomes" id="UP000314294">
    <property type="component" value="Unassembled WGS sequence"/>
</dbReference>
<sequence length="63" mass="6916">MFTHPEPHNQLPHCRGPPLMNRGRHVATLTPISELGANRSASIASPSPREAQLVHTARGNTWI</sequence>
<evidence type="ECO:0000313" key="2">
    <source>
        <dbReference type="EMBL" id="TNN69970.1"/>
    </source>
</evidence>
<dbReference type="AlphaFoldDB" id="A0A4Z2HWK3"/>
<dbReference type="EMBL" id="SRLO01000169">
    <property type="protein sequence ID" value="TNN69970.1"/>
    <property type="molecule type" value="Genomic_DNA"/>
</dbReference>
<evidence type="ECO:0000256" key="1">
    <source>
        <dbReference type="SAM" id="MobiDB-lite"/>
    </source>
</evidence>
<accession>A0A4Z2HWK3</accession>
<feature type="region of interest" description="Disordered" evidence="1">
    <location>
        <begin position="39"/>
        <end position="63"/>
    </location>
</feature>